<comment type="caution">
    <text evidence="1">The sequence shown here is derived from an EMBL/GenBank/DDBJ whole genome shotgun (WGS) entry which is preliminary data.</text>
</comment>
<dbReference type="InterPro" id="IPR009563">
    <property type="entry name" value="SSSCA1"/>
</dbReference>
<dbReference type="EMBL" id="JBJQND010000006">
    <property type="protein sequence ID" value="KAL3873322.1"/>
    <property type="molecule type" value="Genomic_DNA"/>
</dbReference>
<dbReference type="PANTHER" id="PTHR16537">
    <property type="entry name" value="SJOEGREN SYNDROME/SCLERODERMA AUTOANTIGEN 1"/>
    <property type="match status" value="1"/>
</dbReference>
<evidence type="ECO:0000313" key="1">
    <source>
        <dbReference type="EMBL" id="KAL3873322.1"/>
    </source>
</evidence>
<name>A0ABD3WKR4_SINWO</name>
<evidence type="ECO:0008006" key="3">
    <source>
        <dbReference type="Google" id="ProtNLM"/>
    </source>
</evidence>
<dbReference type="Pfam" id="PF06677">
    <property type="entry name" value="Auto_anti-p27"/>
    <property type="match status" value="1"/>
</dbReference>
<evidence type="ECO:0000313" key="2">
    <source>
        <dbReference type="Proteomes" id="UP001634394"/>
    </source>
</evidence>
<dbReference type="InterPro" id="IPR051888">
    <property type="entry name" value="UPF0148_domain"/>
</dbReference>
<dbReference type="AlphaFoldDB" id="A0ABD3WKR4"/>
<organism evidence="1 2">
    <name type="scientific">Sinanodonta woodiana</name>
    <name type="common">Chinese pond mussel</name>
    <name type="synonym">Anodonta woodiana</name>
    <dbReference type="NCBI Taxonomy" id="1069815"/>
    <lineage>
        <taxon>Eukaryota</taxon>
        <taxon>Metazoa</taxon>
        <taxon>Spiralia</taxon>
        <taxon>Lophotrochozoa</taxon>
        <taxon>Mollusca</taxon>
        <taxon>Bivalvia</taxon>
        <taxon>Autobranchia</taxon>
        <taxon>Heteroconchia</taxon>
        <taxon>Palaeoheterodonta</taxon>
        <taxon>Unionida</taxon>
        <taxon>Unionoidea</taxon>
        <taxon>Unionidae</taxon>
        <taxon>Unioninae</taxon>
        <taxon>Sinanodonta</taxon>
    </lineage>
</organism>
<accession>A0ABD3WKR4</accession>
<proteinExistence type="predicted"/>
<sequence>MAAHTKEGNHMFIDDDDYEWQPPSEAEMKIIEARRERSNKISKLMGDYLLKGYKMLGSTCSICDTILLQDKQGQNYCVACKELDADANKDDPVMNEQAAVIQMREGTKSREAFTPSEITDHLAGVVTEKAQSTSSFQMEPQGRVLKEEPQPGSSQAKVITFGHGTDSFIGDVRFRLEDSIDILCQKIGWATEELKKTTSVDHSISLCHLIKSCADALQSLKSLKP</sequence>
<reference evidence="1 2" key="1">
    <citation type="submission" date="2024-11" db="EMBL/GenBank/DDBJ databases">
        <title>Chromosome-level genome assembly of the freshwater bivalve Anodonta woodiana.</title>
        <authorList>
            <person name="Chen X."/>
        </authorList>
    </citation>
    <scope>NUCLEOTIDE SEQUENCE [LARGE SCALE GENOMIC DNA]</scope>
    <source>
        <strain evidence="1">MN2024</strain>
        <tissue evidence="1">Gills</tissue>
    </source>
</reference>
<dbReference type="PANTHER" id="PTHR16537:SF1">
    <property type="entry name" value="PROTEIN ZNRD2"/>
    <property type="match status" value="1"/>
</dbReference>
<dbReference type="Proteomes" id="UP001634394">
    <property type="component" value="Unassembled WGS sequence"/>
</dbReference>
<gene>
    <name evidence="1" type="ORF">ACJMK2_036454</name>
</gene>
<keyword evidence="2" id="KW-1185">Reference proteome</keyword>
<protein>
    <recommendedName>
        <fullName evidence="3">Sjoegren syndrome/scleroderma autoantigen 1</fullName>
    </recommendedName>
</protein>